<protein>
    <submittedName>
        <fullName evidence="2">Uncharacterized protein</fullName>
    </submittedName>
</protein>
<organism evidence="2 3">
    <name type="scientific">Protopolystoma xenopodis</name>
    <dbReference type="NCBI Taxonomy" id="117903"/>
    <lineage>
        <taxon>Eukaryota</taxon>
        <taxon>Metazoa</taxon>
        <taxon>Spiralia</taxon>
        <taxon>Lophotrochozoa</taxon>
        <taxon>Platyhelminthes</taxon>
        <taxon>Monogenea</taxon>
        <taxon>Polyopisthocotylea</taxon>
        <taxon>Polystomatidea</taxon>
        <taxon>Polystomatidae</taxon>
        <taxon>Protopolystoma</taxon>
    </lineage>
</organism>
<keyword evidence="3" id="KW-1185">Reference proteome</keyword>
<evidence type="ECO:0000313" key="2">
    <source>
        <dbReference type="EMBL" id="VEL26356.1"/>
    </source>
</evidence>
<gene>
    <name evidence="2" type="ORF">PXEA_LOCUS19796</name>
</gene>
<comment type="caution">
    <text evidence="2">The sequence shown here is derived from an EMBL/GenBank/DDBJ whole genome shotgun (WGS) entry which is preliminary data.</text>
</comment>
<dbReference type="InterPro" id="IPR026895">
    <property type="entry name" value="EMC1"/>
</dbReference>
<evidence type="ECO:0000313" key="3">
    <source>
        <dbReference type="Proteomes" id="UP000784294"/>
    </source>
</evidence>
<keyword evidence="1" id="KW-0812">Transmembrane</keyword>
<evidence type="ECO:0000256" key="1">
    <source>
        <dbReference type="SAM" id="Phobius"/>
    </source>
</evidence>
<keyword evidence="1" id="KW-0472">Membrane</keyword>
<reference evidence="2" key="1">
    <citation type="submission" date="2018-11" db="EMBL/GenBank/DDBJ databases">
        <authorList>
            <consortium name="Pathogen Informatics"/>
        </authorList>
    </citation>
    <scope>NUCLEOTIDE SEQUENCE</scope>
</reference>
<dbReference type="Proteomes" id="UP000784294">
    <property type="component" value="Unassembled WGS sequence"/>
</dbReference>
<name>A0A448X2S2_9PLAT</name>
<dbReference type="OrthoDB" id="28092at2759"/>
<dbReference type="PANTHER" id="PTHR21573">
    <property type="entry name" value="ER MEMBRANE PROTEIN COMPLEX SUBUNIT 1"/>
    <property type="match status" value="1"/>
</dbReference>
<proteinExistence type="predicted"/>
<dbReference type="AlphaFoldDB" id="A0A448X2S2"/>
<keyword evidence="1" id="KW-1133">Transmembrane helix</keyword>
<dbReference type="GO" id="GO:0034975">
    <property type="term" value="P:protein folding in endoplasmic reticulum"/>
    <property type="evidence" value="ECO:0007669"/>
    <property type="project" value="TreeGrafter"/>
</dbReference>
<dbReference type="EMBL" id="CAAALY010079739">
    <property type="protein sequence ID" value="VEL26356.1"/>
    <property type="molecule type" value="Genomic_DNA"/>
</dbReference>
<sequence>MHSIGRVLGDRNVLYKYVNPNLLAVLTAGGDAAAQANSLSLYLIDVVAGRIVHSQTHRRCGQPVTLVHSEHWIVVSIHRVLVIYNNATYIFVYIYIYIYI</sequence>
<accession>A0A448X2S2</accession>
<feature type="transmembrane region" description="Helical" evidence="1">
    <location>
        <begin position="81"/>
        <end position="99"/>
    </location>
</feature>
<dbReference type="PANTHER" id="PTHR21573:SF0">
    <property type="entry name" value="ER MEMBRANE PROTEIN COMPLEX SUBUNIT 1"/>
    <property type="match status" value="1"/>
</dbReference>
<dbReference type="GO" id="GO:0072546">
    <property type="term" value="C:EMC complex"/>
    <property type="evidence" value="ECO:0007669"/>
    <property type="project" value="InterPro"/>
</dbReference>